<evidence type="ECO:0000313" key="8">
    <source>
        <dbReference type="Proteomes" id="UP001158050"/>
    </source>
</evidence>
<dbReference type="PANTHER" id="PTHR21485:SF3">
    <property type="entry name" value="N-ACYLNEURAMINATE CYTIDYLYLTRANSFERASE"/>
    <property type="match status" value="1"/>
</dbReference>
<sequence length="166" mass="18298">MNLPKLVLTDIDGVWTDGGMYYDQTGSEWKKFNTSDSAGILFCKKLNIPVGIITGENTKIVERRAQKLKIDFLYQGINDKLSAAKEICEKLNISLSDVAYIGDDLGDIQLLNAVGFSCAPANAAFYIKDKVDFVTAKQGGEGAFREFVEYVIGKEELAKIVDDLSK</sequence>
<comment type="subunit">
    <text evidence="3">Homotetramer.</text>
</comment>
<name>A0ABY1R594_9FLAO</name>
<dbReference type="Proteomes" id="UP001158050">
    <property type="component" value="Unassembled WGS sequence"/>
</dbReference>
<dbReference type="PIRSF" id="PIRSF006118">
    <property type="entry name" value="KDO8-P_Ptase"/>
    <property type="match status" value="1"/>
</dbReference>
<protein>
    <submittedName>
        <fullName evidence="7">3-deoxy-D-manno-octulosonate 8-phosphate phosphatase (KDO 8-P phosphatase)</fullName>
    </submittedName>
</protein>
<dbReference type="NCBIfam" id="TIGR01670">
    <property type="entry name" value="KdsC-phosphatas"/>
    <property type="match status" value="1"/>
</dbReference>
<evidence type="ECO:0000256" key="3">
    <source>
        <dbReference type="ARBA" id="ARBA00011881"/>
    </source>
</evidence>
<dbReference type="SUPFAM" id="SSF56784">
    <property type="entry name" value="HAD-like"/>
    <property type="match status" value="1"/>
</dbReference>
<organism evidence="7 8">
    <name type="scientific">Epilithonimonas pallida</name>
    <dbReference type="NCBI Taxonomy" id="373671"/>
    <lineage>
        <taxon>Bacteria</taxon>
        <taxon>Pseudomonadati</taxon>
        <taxon>Bacteroidota</taxon>
        <taxon>Flavobacteriia</taxon>
        <taxon>Flavobacteriales</taxon>
        <taxon>Weeksellaceae</taxon>
        <taxon>Chryseobacterium group</taxon>
        <taxon>Epilithonimonas</taxon>
    </lineage>
</organism>
<evidence type="ECO:0000256" key="1">
    <source>
        <dbReference type="ARBA" id="ARBA00001946"/>
    </source>
</evidence>
<dbReference type="RefSeq" id="WP_283417707.1">
    <property type="nucleotide sequence ID" value="NZ_FXUO01000008.1"/>
</dbReference>
<keyword evidence="8" id="KW-1185">Reference proteome</keyword>
<evidence type="ECO:0000256" key="5">
    <source>
        <dbReference type="ARBA" id="ARBA00022801"/>
    </source>
</evidence>
<dbReference type="Gene3D" id="3.40.50.1000">
    <property type="entry name" value="HAD superfamily/HAD-like"/>
    <property type="match status" value="1"/>
</dbReference>
<keyword evidence="5" id="KW-0378">Hydrolase</keyword>
<keyword evidence="6" id="KW-0460">Magnesium</keyword>
<dbReference type="PANTHER" id="PTHR21485">
    <property type="entry name" value="HAD SUPERFAMILY MEMBERS CMAS AND KDSC"/>
    <property type="match status" value="1"/>
</dbReference>
<proteinExistence type="inferred from homology"/>
<keyword evidence="4" id="KW-0479">Metal-binding</keyword>
<dbReference type="SFLD" id="SFLDG01136">
    <property type="entry name" value="C1.6:_Phosphoserine_Phosphatas"/>
    <property type="match status" value="1"/>
</dbReference>
<dbReference type="Pfam" id="PF08282">
    <property type="entry name" value="Hydrolase_3"/>
    <property type="match status" value="1"/>
</dbReference>
<dbReference type="EMBL" id="FXUO01000008">
    <property type="protein sequence ID" value="SMP96124.1"/>
    <property type="molecule type" value="Genomic_DNA"/>
</dbReference>
<accession>A0ABY1R594</accession>
<evidence type="ECO:0000313" key="7">
    <source>
        <dbReference type="EMBL" id="SMP96124.1"/>
    </source>
</evidence>
<dbReference type="InterPro" id="IPR023214">
    <property type="entry name" value="HAD_sf"/>
</dbReference>
<dbReference type="InterPro" id="IPR036412">
    <property type="entry name" value="HAD-like_sf"/>
</dbReference>
<reference evidence="7 8" key="1">
    <citation type="submission" date="2017-05" db="EMBL/GenBank/DDBJ databases">
        <authorList>
            <person name="Varghese N."/>
            <person name="Submissions S."/>
        </authorList>
    </citation>
    <scope>NUCLEOTIDE SEQUENCE [LARGE SCALE GENOMIC DNA]</scope>
    <source>
        <strain evidence="7 8">DSM 18015</strain>
    </source>
</reference>
<evidence type="ECO:0000256" key="6">
    <source>
        <dbReference type="ARBA" id="ARBA00022842"/>
    </source>
</evidence>
<comment type="similarity">
    <text evidence="2">Belongs to the KdsC family.</text>
</comment>
<dbReference type="SFLD" id="SFLDS00003">
    <property type="entry name" value="Haloacid_Dehalogenase"/>
    <property type="match status" value="1"/>
</dbReference>
<evidence type="ECO:0000256" key="4">
    <source>
        <dbReference type="ARBA" id="ARBA00022723"/>
    </source>
</evidence>
<gene>
    <name evidence="7" type="ORF">SAMN05421679_108109</name>
</gene>
<dbReference type="InterPro" id="IPR010023">
    <property type="entry name" value="KdsC_fam"/>
</dbReference>
<dbReference type="SFLD" id="SFLDG01138">
    <property type="entry name" value="C1.6.2:_Deoxy-d-mannose-octulo"/>
    <property type="match status" value="1"/>
</dbReference>
<comment type="caution">
    <text evidence="7">The sequence shown here is derived from an EMBL/GenBank/DDBJ whole genome shotgun (WGS) entry which is preliminary data.</text>
</comment>
<dbReference type="CDD" id="cd01630">
    <property type="entry name" value="HAD_KDO-like"/>
    <property type="match status" value="1"/>
</dbReference>
<evidence type="ECO:0000256" key="2">
    <source>
        <dbReference type="ARBA" id="ARBA00005893"/>
    </source>
</evidence>
<dbReference type="InterPro" id="IPR050793">
    <property type="entry name" value="CMP-NeuNAc_synthase"/>
</dbReference>
<comment type="cofactor">
    <cofactor evidence="1">
        <name>Mg(2+)</name>
        <dbReference type="ChEBI" id="CHEBI:18420"/>
    </cofactor>
</comment>